<feature type="signal peptide" evidence="13">
    <location>
        <begin position="1"/>
        <end position="18"/>
    </location>
</feature>
<evidence type="ECO:0000256" key="2">
    <source>
        <dbReference type="ARBA" id="ARBA00005528"/>
    </source>
</evidence>
<evidence type="ECO:0000256" key="3">
    <source>
        <dbReference type="ARBA" id="ARBA00012328"/>
    </source>
</evidence>
<reference evidence="15 16" key="1">
    <citation type="journal article" date="2017" name="BMC Genomics">
        <title>Comparative genomic and phylogenomic analyses of the Bifidobacteriaceae family.</title>
        <authorList>
            <person name="Lugli G.A."/>
            <person name="Milani C."/>
            <person name="Turroni F."/>
            <person name="Duranti S."/>
            <person name="Mancabelli L."/>
            <person name="Mangifesta M."/>
            <person name="Ferrario C."/>
            <person name="Modesto M."/>
            <person name="Mattarelli P."/>
            <person name="Jiri K."/>
            <person name="van Sinderen D."/>
            <person name="Ventura M."/>
        </authorList>
    </citation>
    <scope>NUCLEOTIDE SEQUENCE [LARGE SCALE GENOMIC DNA]</scope>
    <source>
        <strain evidence="15 16">DSM 24744</strain>
    </source>
</reference>
<dbReference type="Gene3D" id="3.40.1280.10">
    <property type="match status" value="1"/>
</dbReference>
<organism evidence="15 16">
    <name type="scientific">Pseudoscardovia suis</name>
    <dbReference type="NCBI Taxonomy" id="987063"/>
    <lineage>
        <taxon>Bacteria</taxon>
        <taxon>Bacillati</taxon>
        <taxon>Actinomycetota</taxon>
        <taxon>Actinomycetes</taxon>
        <taxon>Bifidobacteriales</taxon>
        <taxon>Bifidobacteriaceae</taxon>
        <taxon>Pseudoscardovia</taxon>
    </lineage>
</organism>
<dbReference type="InterPro" id="IPR015947">
    <property type="entry name" value="PUA-like_sf"/>
</dbReference>
<dbReference type="EC" id="2.1.1.193" evidence="3 12"/>
<keyword evidence="13" id="KW-0732">Signal</keyword>
<dbReference type="GO" id="GO:0070042">
    <property type="term" value="F:rRNA (uridine-N3-)-methyltransferase activity"/>
    <property type="evidence" value="ECO:0007669"/>
    <property type="project" value="TreeGrafter"/>
</dbReference>
<dbReference type="InterPro" id="IPR029028">
    <property type="entry name" value="Alpha/beta_knot_MTases"/>
</dbReference>
<evidence type="ECO:0000256" key="7">
    <source>
        <dbReference type="ARBA" id="ARBA00022603"/>
    </source>
</evidence>
<comment type="caution">
    <text evidence="15">The sequence shown here is derived from an EMBL/GenBank/DDBJ whole genome shotgun (WGS) entry which is preliminary data.</text>
</comment>
<dbReference type="Pfam" id="PF04452">
    <property type="entry name" value="Methyltrans_RNA"/>
    <property type="match status" value="1"/>
</dbReference>
<name>A0A261ERL2_9BIFI</name>
<accession>A0A261ERL2</accession>
<feature type="domain" description="Ribosomal RNA small subunit methyltransferase E methyltransferase" evidence="14">
    <location>
        <begin position="91"/>
        <end position="275"/>
    </location>
</feature>
<evidence type="ECO:0000256" key="12">
    <source>
        <dbReference type="PIRNR" id="PIRNR015601"/>
    </source>
</evidence>
<dbReference type="InterPro" id="IPR029026">
    <property type="entry name" value="tRNA_m1G_MTases_N"/>
</dbReference>
<evidence type="ECO:0000256" key="13">
    <source>
        <dbReference type="SAM" id="SignalP"/>
    </source>
</evidence>
<sequence length="282" mass="29736">MTLPVFVLRDAFSAPACATSAAMSASPAFSVGSRPQLPASVQRHAFKAMRLAAGDEFQLTDGRGLRVTLRVDDSEAALATVTEVEHEPQPAVRLGLIQALAKGGRDEQAIETSTEIGVDAVMPWQANRSIVQWKGSKASKALAKWEDVLVAATEQSRRAYMPQLEGLHTTRQLNAWIGEATKRGDMVIVLHQDATDTWGHIEQKAAQMAATATQTVRAQSASATAGPTVWVVVGPEGGIADEEVAAFVQAGAASCVIGTTILRASTAGPVALTLLSHAIGRY</sequence>
<comment type="subcellular location">
    <subcellularLocation>
        <location evidence="1 12">Cytoplasm</location>
    </subcellularLocation>
</comment>
<dbReference type="SUPFAM" id="SSF75217">
    <property type="entry name" value="alpha/beta knot"/>
    <property type="match status" value="1"/>
</dbReference>
<keyword evidence="5 12" id="KW-0963">Cytoplasm</keyword>
<gene>
    <name evidence="15" type="ORF">PSSU_1299</name>
</gene>
<dbReference type="InterPro" id="IPR006700">
    <property type="entry name" value="RsmE"/>
</dbReference>
<dbReference type="PANTHER" id="PTHR30027">
    <property type="entry name" value="RIBOSOMAL RNA SMALL SUBUNIT METHYLTRANSFERASE E"/>
    <property type="match status" value="1"/>
</dbReference>
<dbReference type="GO" id="GO:0070475">
    <property type="term" value="P:rRNA base methylation"/>
    <property type="evidence" value="ECO:0007669"/>
    <property type="project" value="TreeGrafter"/>
</dbReference>
<keyword evidence="6 12" id="KW-0698">rRNA processing</keyword>
<keyword evidence="7 12" id="KW-0489">Methyltransferase</keyword>
<keyword evidence="9 12" id="KW-0949">S-adenosyl-L-methionine</keyword>
<evidence type="ECO:0000313" key="15">
    <source>
        <dbReference type="EMBL" id="OZG49475.1"/>
    </source>
</evidence>
<dbReference type="AlphaFoldDB" id="A0A261ERL2"/>
<protein>
    <recommendedName>
        <fullName evidence="4 12">Ribosomal RNA small subunit methyltransferase E</fullName>
        <ecNumber evidence="3 12">2.1.1.193</ecNumber>
    </recommendedName>
</protein>
<dbReference type="NCBIfam" id="NF008693">
    <property type="entry name" value="PRK11713.2-3"/>
    <property type="match status" value="1"/>
</dbReference>
<dbReference type="EMBL" id="MWWQ01000014">
    <property type="protein sequence ID" value="OZG49475.1"/>
    <property type="molecule type" value="Genomic_DNA"/>
</dbReference>
<evidence type="ECO:0000256" key="6">
    <source>
        <dbReference type="ARBA" id="ARBA00022552"/>
    </source>
</evidence>
<dbReference type="PANTHER" id="PTHR30027:SF3">
    <property type="entry name" value="16S RRNA (URACIL(1498)-N(3))-METHYLTRANSFERASE"/>
    <property type="match status" value="1"/>
</dbReference>
<dbReference type="SUPFAM" id="SSF88697">
    <property type="entry name" value="PUA domain-like"/>
    <property type="match status" value="1"/>
</dbReference>
<dbReference type="PIRSF" id="PIRSF015601">
    <property type="entry name" value="MTase_slr0722"/>
    <property type="match status" value="1"/>
</dbReference>
<comment type="similarity">
    <text evidence="2 12">Belongs to the RNA methyltransferase RsmE family.</text>
</comment>
<dbReference type="GO" id="GO:0005737">
    <property type="term" value="C:cytoplasm"/>
    <property type="evidence" value="ECO:0007669"/>
    <property type="project" value="UniProtKB-SubCell"/>
</dbReference>
<comment type="catalytic activity">
    <reaction evidence="11 12">
        <text>uridine(1498) in 16S rRNA + S-adenosyl-L-methionine = N(3)-methyluridine(1498) in 16S rRNA + S-adenosyl-L-homocysteine + H(+)</text>
        <dbReference type="Rhea" id="RHEA:42920"/>
        <dbReference type="Rhea" id="RHEA-COMP:10283"/>
        <dbReference type="Rhea" id="RHEA-COMP:10284"/>
        <dbReference type="ChEBI" id="CHEBI:15378"/>
        <dbReference type="ChEBI" id="CHEBI:57856"/>
        <dbReference type="ChEBI" id="CHEBI:59789"/>
        <dbReference type="ChEBI" id="CHEBI:65315"/>
        <dbReference type="ChEBI" id="CHEBI:74502"/>
        <dbReference type="EC" id="2.1.1.193"/>
    </reaction>
</comment>
<evidence type="ECO:0000313" key="16">
    <source>
        <dbReference type="Proteomes" id="UP000216454"/>
    </source>
</evidence>
<evidence type="ECO:0000256" key="5">
    <source>
        <dbReference type="ARBA" id="ARBA00022490"/>
    </source>
</evidence>
<evidence type="ECO:0000256" key="9">
    <source>
        <dbReference type="ARBA" id="ARBA00022691"/>
    </source>
</evidence>
<evidence type="ECO:0000256" key="1">
    <source>
        <dbReference type="ARBA" id="ARBA00004496"/>
    </source>
</evidence>
<evidence type="ECO:0000256" key="10">
    <source>
        <dbReference type="ARBA" id="ARBA00025699"/>
    </source>
</evidence>
<comment type="function">
    <text evidence="10 12">Specifically methylates the N3 position of the uracil ring of uridine 1498 (m3U1498) in 16S rRNA. Acts on the fully assembled 30S ribosomal subunit.</text>
</comment>
<proteinExistence type="inferred from homology"/>
<evidence type="ECO:0000256" key="4">
    <source>
        <dbReference type="ARBA" id="ARBA00013673"/>
    </source>
</evidence>
<feature type="chain" id="PRO_5039010335" description="Ribosomal RNA small subunit methyltransferase E" evidence="13">
    <location>
        <begin position="19"/>
        <end position="282"/>
    </location>
</feature>
<dbReference type="CDD" id="cd18084">
    <property type="entry name" value="RsmE-like"/>
    <property type="match status" value="1"/>
</dbReference>
<keyword evidence="16" id="KW-1185">Reference proteome</keyword>
<evidence type="ECO:0000256" key="11">
    <source>
        <dbReference type="ARBA" id="ARBA00047944"/>
    </source>
</evidence>
<dbReference type="NCBIfam" id="TIGR00046">
    <property type="entry name" value="RsmE family RNA methyltransferase"/>
    <property type="match status" value="1"/>
</dbReference>
<evidence type="ECO:0000256" key="8">
    <source>
        <dbReference type="ARBA" id="ARBA00022679"/>
    </source>
</evidence>
<keyword evidence="8 12" id="KW-0808">Transferase</keyword>
<dbReference type="InterPro" id="IPR046886">
    <property type="entry name" value="RsmE_MTase_dom"/>
</dbReference>
<evidence type="ECO:0000259" key="14">
    <source>
        <dbReference type="Pfam" id="PF04452"/>
    </source>
</evidence>
<dbReference type="Proteomes" id="UP000216454">
    <property type="component" value="Unassembled WGS sequence"/>
</dbReference>